<dbReference type="HOGENOM" id="CLU_2685268_0_0_5"/>
<dbReference type="OrthoDB" id="8406567at2"/>
<sequence>MAGKYKGTFIPAVSFTGFPNDVKTHFTAGVESAPMPAEFIKLMRAKGLTDDAPVTEEESTTNDSEESHSDKPQG</sequence>
<feature type="region of interest" description="Disordered" evidence="1">
    <location>
        <begin position="48"/>
        <end position="74"/>
    </location>
</feature>
<feature type="compositionally biased region" description="Acidic residues" evidence="1">
    <location>
        <begin position="53"/>
        <end position="64"/>
    </location>
</feature>
<dbReference type="RefSeq" id="WP_003586767.1">
    <property type="nucleotide sequence ID" value="NZ_JH719381.1"/>
</dbReference>
<dbReference type="AlphaFoldDB" id="I9N864"/>
<reference evidence="2 3" key="1">
    <citation type="submission" date="2012-02" db="EMBL/GenBank/DDBJ databases">
        <title>Improved High-Quality Draft Sequence of Rhizobium leguminosarum bv. trifolii WSM597.</title>
        <authorList>
            <consortium name="US DOE Joint Genome Institute"/>
            <person name="Lucas S."/>
            <person name="Han J."/>
            <person name="Lapidus A."/>
            <person name="Cheng J.-F."/>
            <person name="Goodwin L."/>
            <person name="Pitluck S."/>
            <person name="Peters L."/>
            <person name="Ovchinnikova G."/>
            <person name="Held B."/>
            <person name="Detter J.C."/>
            <person name="Han C."/>
            <person name="Tapia R."/>
            <person name="Land M."/>
            <person name="Hauser L."/>
            <person name="Kyrpides N."/>
            <person name="Ivanova N."/>
            <person name="Pagani I."/>
            <person name="Brau L."/>
            <person name="Yates R."/>
            <person name="O'Hara G."/>
            <person name="Rui T."/>
            <person name="Howieson J."/>
            <person name="Reeve W."/>
            <person name="Woyke T."/>
        </authorList>
    </citation>
    <scope>NUCLEOTIDE SEQUENCE [LARGE SCALE GENOMIC DNA]</scope>
    <source>
        <strain evidence="2 3">WSM597</strain>
    </source>
</reference>
<protein>
    <submittedName>
        <fullName evidence="2">Uncharacterized protein</fullName>
    </submittedName>
</protein>
<organism evidence="2 3">
    <name type="scientific">Rhizobium leguminosarum bv. trifolii WSM597</name>
    <dbReference type="NCBI Taxonomy" id="754764"/>
    <lineage>
        <taxon>Bacteria</taxon>
        <taxon>Pseudomonadati</taxon>
        <taxon>Pseudomonadota</taxon>
        <taxon>Alphaproteobacteria</taxon>
        <taxon>Hyphomicrobiales</taxon>
        <taxon>Rhizobiaceae</taxon>
        <taxon>Rhizobium/Agrobacterium group</taxon>
        <taxon>Rhizobium</taxon>
    </lineage>
</organism>
<evidence type="ECO:0000313" key="3">
    <source>
        <dbReference type="Proteomes" id="UP000005092"/>
    </source>
</evidence>
<evidence type="ECO:0000256" key="1">
    <source>
        <dbReference type="SAM" id="MobiDB-lite"/>
    </source>
</evidence>
<evidence type="ECO:0000313" key="2">
    <source>
        <dbReference type="EMBL" id="EJB02882.1"/>
    </source>
</evidence>
<accession>I9N864</accession>
<gene>
    <name evidence="2" type="ORF">Rleg9DRAFT_1696</name>
</gene>
<dbReference type="Proteomes" id="UP000005092">
    <property type="component" value="Unassembled WGS sequence"/>
</dbReference>
<proteinExistence type="predicted"/>
<feature type="compositionally biased region" description="Basic and acidic residues" evidence="1">
    <location>
        <begin position="65"/>
        <end position="74"/>
    </location>
</feature>
<dbReference type="EMBL" id="JH719381">
    <property type="protein sequence ID" value="EJB02882.1"/>
    <property type="molecule type" value="Genomic_DNA"/>
</dbReference>
<name>I9N864_RHILT</name>